<dbReference type="InterPro" id="IPR015177">
    <property type="entry name" value="Lyase_catalyt"/>
</dbReference>
<feature type="site" description="Transition state stabilizer" evidence="7">
    <location>
        <position position="518"/>
    </location>
</feature>
<evidence type="ECO:0000259" key="10">
    <source>
        <dbReference type="Pfam" id="PF02278"/>
    </source>
</evidence>
<feature type="active site" description="Proton acceptor" evidence="6">
    <location>
        <position position="458"/>
    </location>
</feature>
<dbReference type="Gene3D" id="2.70.98.10">
    <property type="match status" value="1"/>
</dbReference>
<dbReference type="InterPro" id="IPR008929">
    <property type="entry name" value="Chondroitin_lyas"/>
</dbReference>
<comment type="subunit">
    <text evidence="3">Monomer.</text>
</comment>
<dbReference type="Gene3D" id="1.50.10.100">
    <property type="entry name" value="Chondroitin AC/alginate lyase"/>
    <property type="match status" value="1"/>
</dbReference>
<dbReference type="Pfam" id="PF02278">
    <property type="entry name" value="Lyase_8"/>
    <property type="match status" value="1"/>
</dbReference>
<evidence type="ECO:0000256" key="3">
    <source>
        <dbReference type="ARBA" id="ARBA00011245"/>
    </source>
</evidence>
<evidence type="ECO:0000256" key="5">
    <source>
        <dbReference type="ARBA" id="ARBA00023239"/>
    </source>
</evidence>
<gene>
    <name evidence="13" type="ORF">EZ444_14140</name>
</gene>
<dbReference type="SUPFAM" id="SSF49785">
    <property type="entry name" value="Galactose-binding domain-like"/>
    <property type="match status" value="1"/>
</dbReference>
<feature type="active site" description="Proton donor" evidence="6">
    <location>
        <position position="465"/>
    </location>
</feature>
<dbReference type="PANTHER" id="PTHR37322:SF3">
    <property type="entry name" value="CHONDROITIN SULFATE ABC EXOLYASE"/>
    <property type="match status" value="1"/>
</dbReference>
<evidence type="ECO:0000256" key="4">
    <source>
        <dbReference type="ARBA" id="ARBA00022837"/>
    </source>
</evidence>
<feature type="domain" description="Polysaccharide lyase family 8 central" evidence="10">
    <location>
        <begin position="593"/>
        <end position="847"/>
    </location>
</feature>
<dbReference type="GO" id="GO:0030246">
    <property type="term" value="F:carbohydrate binding"/>
    <property type="evidence" value="ECO:0007669"/>
    <property type="project" value="InterPro"/>
</dbReference>
<feature type="binding site" evidence="8">
    <location>
        <position position="161"/>
    </location>
    <ligand>
        <name>Ca(2+)</name>
        <dbReference type="ChEBI" id="CHEBI:29108"/>
    </ligand>
</feature>
<evidence type="ECO:0000256" key="8">
    <source>
        <dbReference type="PIRSR" id="PIRSR034515-3"/>
    </source>
</evidence>
<dbReference type="InterPro" id="IPR011013">
    <property type="entry name" value="Gal_mutarotase_sf_dom"/>
</dbReference>
<dbReference type="AlphaFoldDB" id="A0A4R0N707"/>
<dbReference type="SUPFAM" id="SSF49863">
    <property type="entry name" value="Hyaluronate lyase-like, C-terminal domain"/>
    <property type="match status" value="1"/>
</dbReference>
<evidence type="ECO:0000259" key="11">
    <source>
        <dbReference type="Pfam" id="PF09092"/>
    </source>
</evidence>
<dbReference type="PANTHER" id="PTHR37322">
    <property type="match status" value="1"/>
</dbReference>
<feature type="chain" id="PRO_5020216845" evidence="9">
    <location>
        <begin position="21"/>
        <end position="1020"/>
    </location>
</feature>
<dbReference type="EMBL" id="SJSM01000008">
    <property type="protein sequence ID" value="TCC95755.1"/>
    <property type="molecule type" value="Genomic_DNA"/>
</dbReference>
<dbReference type="GO" id="GO:0046872">
    <property type="term" value="F:metal ion binding"/>
    <property type="evidence" value="ECO:0007669"/>
    <property type="project" value="UniProtKB-KW"/>
</dbReference>
<comment type="caution">
    <text evidence="13">The sequence shown here is derived from an EMBL/GenBank/DDBJ whole genome shotgun (WGS) entry which is preliminary data.</text>
</comment>
<dbReference type="InterPro" id="IPR008979">
    <property type="entry name" value="Galactose-bd-like_sf"/>
</dbReference>
<dbReference type="PIRSF" id="PIRSF034515">
    <property type="entry name" value="Chondroitinase"/>
    <property type="match status" value="1"/>
</dbReference>
<dbReference type="RefSeq" id="WP_131609828.1">
    <property type="nucleotide sequence ID" value="NZ_SJSM01000008.1"/>
</dbReference>
<dbReference type="GO" id="GO:0005975">
    <property type="term" value="P:carbohydrate metabolic process"/>
    <property type="evidence" value="ECO:0007669"/>
    <property type="project" value="InterPro"/>
</dbReference>
<protein>
    <submittedName>
        <fullName evidence="13">Lyase</fullName>
    </submittedName>
</protein>
<dbReference type="Gene3D" id="2.60.220.10">
    <property type="entry name" value="Polysaccharide lyase family 8-like, C-terminal"/>
    <property type="match status" value="1"/>
</dbReference>
<evidence type="ECO:0000256" key="6">
    <source>
        <dbReference type="PIRSR" id="PIRSR034515-1"/>
    </source>
</evidence>
<feature type="site" description="Important for catalytic activity against all substrates" evidence="7">
    <location>
        <position position="614"/>
    </location>
</feature>
<comment type="cofactor">
    <cofactor evidence="1">
        <name>Ca(2+)</name>
        <dbReference type="ChEBI" id="CHEBI:29108"/>
    </cofactor>
</comment>
<evidence type="ECO:0000313" key="13">
    <source>
        <dbReference type="EMBL" id="TCC95755.1"/>
    </source>
</evidence>
<dbReference type="OrthoDB" id="6394136at2"/>
<dbReference type="Gene3D" id="2.60.120.430">
    <property type="entry name" value="Galactose-binding lectin"/>
    <property type="match status" value="1"/>
</dbReference>
<dbReference type="InterPro" id="IPR014718">
    <property type="entry name" value="GH-type_carb-bd"/>
</dbReference>
<evidence type="ECO:0000256" key="1">
    <source>
        <dbReference type="ARBA" id="ARBA00001913"/>
    </source>
</evidence>
<dbReference type="GO" id="GO:0034000">
    <property type="term" value="F:chondroitin-sulfate-ABC endolyase activity"/>
    <property type="evidence" value="ECO:0007669"/>
    <property type="project" value="InterPro"/>
</dbReference>
<evidence type="ECO:0000259" key="12">
    <source>
        <dbReference type="Pfam" id="PF09093"/>
    </source>
</evidence>
<accession>A0A4R0N707</accession>
<dbReference type="Pfam" id="PF09093">
    <property type="entry name" value="Lyase_catalyt"/>
    <property type="match status" value="1"/>
</dbReference>
<dbReference type="GO" id="GO:0042597">
    <property type="term" value="C:periplasmic space"/>
    <property type="evidence" value="ECO:0007669"/>
    <property type="project" value="TreeGrafter"/>
</dbReference>
<feature type="site" description="Important for catalytic activity against dermatan sulfate substrate" evidence="7">
    <location>
        <position position="347"/>
    </location>
</feature>
<dbReference type="InterPro" id="IPR015176">
    <property type="entry name" value="Lyase_N"/>
</dbReference>
<comment type="similarity">
    <text evidence="2">Belongs to the polysaccharide lyase 8 family.</text>
</comment>
<dbReference type="InterPro" id="IPR011071">
    <property type="entry name" value="Lyase_8-like_C"/>
</dbReference>
<name>A0A4R0N707_9SPHI</name>
<feature type="signal peptide" evidence="9">
    <location>
        <begin position="1"/>
        <end position="20"/>
    </location>
</feature>
<keyword evidence="14" id="KW-1185">Reference proteome</keyword>
<evidence type="ECO:0000256" key="2">
    <source>
        <dbReference type="ARBA" id="ARBA00006699"/>
    </source>
</evidence>
<dbReference type="InterPro" id="IPR039174">
    <property type="entry name" value="Chondroitin_ABC_lyase"/>
</dbReference>
<keyword evidence="8" id="KW-0479">Metal-binding</keyword>
<organism evidence="13 14">
    <name type="scientific">Pedobacter hiemivivus</name>
    <dbReference type="NCBI Taxonomy" id="2530454"/>
    <lineage>
        <taxon>Bacteria</taxon>
        <taxon>Pseudomonadati</taxon>
        <taxon>Bacteroidota</taxon>
        <taxon>Sphingobacteriia</taxon>
        <taxon>Sphingobacteriales</taxon>
        <taxon>Sphingobacteriaceae</taxon>
        <taxon>Pedobacter</taxon>
    </lineage>
</organism>
<reference evidence="13 14" key="1">
    <citation type="submission" date="2019-02" db="EMBL/GenBank/DDBJ databases">
        <title>Pedobacter sp. RP-3-8 sp. nov., isolated from Arctic soil.</title>
        <authorList>
            <person name="Dahal R.H."/>
        </authorList>
    </citation>
    <scope>NUCLEOTIDE SEQUENCE [LARGE SCALE GENOMIC DNA]</scope>
    <source>
        <strain evidence="13 14">RP-3-8</strain>
    </source>
</reference>
<proteinExistence type="inferred from homology"/>
<dbReference type="InterPro" id="IPR024200">
    <property type="entry name" value="Chondroitinase_ABC_I"/>
</dbReference>
<keyword evidence="5 13" id="KW-0456">Lyase</keyword>
<sequence>MNRLLFVFLFVCWQSAGSYAQIQTDICENSVPNNWNAINGRLSMNADHFKLGKQALKWDWTTAGKSILKVQSDAFKAVAANPRSTFVVWIYNDTPINDKLVFKFGTQDKTVSSFDFNLNFKGWRTAWVMYHRDMVGKPQADMDILTVHAPTTVKKGSLFIDQLMYDVTINPRSPMRDEQLPFVNPEGDKAANAHWNSLYAFNRTPHYLPLQVKLESTDRTDMAQITQRYKEQILSSAKTVGKNAVQDVEKAFSYWNIGRDGGRITGRPVYSTNDIELVSLSPTESVKETNRLSGIKRYTELMLLVAQLYQTSPDAVDKQKLEGIFIDLLDHLEDQGWAYGSGMGALHHHGYNLSDYYPACLLMKDVIKKHNKLDRTFKSMAWFSGLGRTLQLPDQLPSSNIDVFNTLLGSMLSSILIMDDAPEKFRYMHSFSNWLSKNIEPDHTIEGAFKPDGAVFHHGNLYPAYGIGGYSGITPIIYALSGTSFSVRQQAHESLRNSLLMMHYYTNPYKWPISVSGRHPTGNWRIPDVPYAYMAMAGMPDGSLKTDTLMASIYLKLNGKKQNKWATAFKSSQIKPVGYTRGHWNLNYGLFDIHRRQDWLLTVRGHNRYFISHESYPGANMYGRYFAYGQLEVLFPATKADDGSNFKDEGWDWNNIPGTTTLHLPLDKLRANIINADDYSGIEEMLISDERFAGGTTFKNQGMFAMKLHGHDKYDMGSFRATKSWFMFDNLVINLGSGIQNTIAAYPTETTLFQNYLKDSTDVLNINGTAINSFPYTKKGEAGKPLTIVDNRNIGYYIPDAGDIVLTKATQVSRDQKDSRKTIGNFAKLIIQHGNAPVDAGYQYAMLIKTNKQALESLALLQGSTKPLYKVLQKDNAAHIVWYAPQQITAVAVFGTNNKLSDSLLMGNNRPCLLMYQQKGEQLSMSVTDPDLAFYEGPDDSPLTADGKRKEVSIYSRNWYRSPAKPSVMQLLVKGSWVVKAGTNGLQASLQPDGNTLVSVKCTDGIASKIELFKENKRRI</sequence>
<dbReference type="SUPFAM" id="SSF48230">
    <property type="entry name" value="Chondroitin AC/alginate lyase"/>
    <property type="match status" value="1"/>
</dbReference>
<keyword evidence="4 8" id="KW-0106">Calcium</keyword>
<keyword evidence="9" id="KW-0732">Signal</keyword>
<dbReference type="InterPro" id="IPR003159">
    <property type="entry name" value="Lyase_8_central_dom"/>
</dbReference>
<dbReference type="Proteomes" id="UP000291117">
    <property type="component" value="Unassembled WGS sequence"/>
</dbReference>
<feature type="domain" description="Lyase catalytic" evidence="12">
    <location>
        <begin position="213"/>
        <end position="563"/>
    </location>
</feature>
<evidence type="ECO:0000256" key="7">
    <source>
        <dbReference type="PIRSR" id="PIRSR034515-2"/>
    </source>
</evidence>
<feature type="domain" description="Lyase N-terminal" evidence="11">
    <location>
        <begin position="28"/>
        <end position="182"/>
    </location>
</feature>
<dbReference type="SUPFAM" id="SSF74650">
    <property type="entry name" value="Galactose mutarotase-like"/>
    <property type="match status" value="1"/>
</dbReference>
<dbReference type="Pfam" id="PF09092">
    <property type="entry name" value="Lyase_N"/>
    <property type="match status" value="1"/>
</dbReference>
<dbReference type="GO" id="GO:0006027">
    <property type="term" value="P:glycosaminoglycan catabolic process"/>
    <property type="evidence" value="ECO:0007669"/>
    <property type="project" value="InterPro"/>
</dbReference>
<feature type="active site" description="Proton acceptor" evidence="6">
    <location>
        <position position="348"/>
    </location>
</feature>
<evidence type="ECO:0000313" key="14">
    <source>
        <dbReference type="Proteomes" id="UP000291117"/>
    </source>
</evidence>
<dbReference type="GO" id="GO:0005576">
    <property type="term" value="C:extracellular region"/>
    <property type="evidence" value="ECO:0007669"/>
    <property type="project" value="InterPro"/>
</dbReference>
<evidence type="ECO:0000256" key="9">
    <source>
        <dbReference type="SAM" id="SignalP"/>
    </source>
</evidence>
<feature type="site" description="Important for catalytic activity against all substrates" evidence="7">
    <location>
        <position position="172"/>
    </location>
</feature>